<evidence type="ECO:0000313" key="5">
    <source>
        <dbReference type="Proteomes" id="UP000192761"/>
    </source>
</evidence>
<dbReference type="NCBIfam" id="TIGR01730">
    <property type="entry name" value="RND_mfp"/>
    <property type="match status" value="1"/>
</dbReference>
<keyword evidence="5" id="KW-1185">Reference proteome</keyword>
<dbReference type="Gene3D" id="2.40.420.20">
    <property type="match status" value="1"/>
</dbReference>
<dbReference type="STRING" id="1121001.SAMN02745857_04056"/>
<feature type="domain" description="CusB-like beta-barrel" evidence="3">
    <location>
        <begin position="209"/>
        <end position="280"/>
    </location>
</feature>
<keyword evidence="2" id="KW-0175">Coiled coil</keyword>
<dbReference type="Gene3D" id="2.40.30.170">
    <property type="match status" value="1"/>
</dbReference>
<dbReference type="AlphaFoldDB" id="A0A1W1Y1T0"/>
<dbReference type="Pfam" id="PF25954">
    <property type="entry name" value="Beta-barrel_RND_2"/>
    <property type="match status" value="1"/>
</dbReference>
<evidence type="ECO:0000259" key="3">
    <source>
        <dbReference type="Pfam" id="PF25954"/>
    </source>
</evidence>
<dbReference type="GO" id="GO:1990281">
    <property type="term" value="C:efflux pump complex"/>
    <property type="evidence" value="ECO:0007669"/>
    <property type="project" value="TreeGrafter"/>
</dbReference>
<dbReference type="PANTHER" id="PTHR30469">
    <property type="entry name" value="MULTIDRUG RESISTANCE PROTEIN MDTA"/>
    <property type="match status" value="1"/>
</dbReference>
<gene>
    <name evidence="4" type="ORF">SAMN02745857_04056</name>
</gene>
<evidence type="ECO:0000256" key="2">
    <source>
        <dbReference type="SAM" id="Coils"/>
    </source>
</evidence>
<reference evidence="4 5" key="1">
    <citation type="submission" date="2017-04" db="EMBL/GenBank/DDBJ databases">
        <authorList>
            <person name="Afonso C.L."/>
            <person name="Miller P.J."/>
            <person name="Scott M.A."/>
            <person name="Spackman E."/>
            <person name="Goraichik I."/>
            <person name="Dimitrov K.M."/>
            <person name="Suarez D.L."/>
            <person name="Swayne D.E."/>
        </authorList>
    </citation>
    <scope>NUCLEOTIDE SEQUENCE [LARGE SCALE GENOMIC DNA]</scope>
    <source>
        <strain evidence="4 5">DSM 23236</strain>
    </source>
</reference>
<dbReference type="RefSeq" id="WP_084092972.1">
    <property type="nucleotide sequence ID" value="NZ_FWXD01000041.1"/>
</dbReference>
<dbReference type="SUPFAM" id="SSF111369">
    <property type="entry name" value="HlyD-like secretion proteins"/>
    <property type="match status" value="1"/>
</dbReference>
<sequence length="369" mass="38065">MESRRMRPWAALGVLGLIGTLSACQKPVEPVDEVRPVRTQVIAPQVVSGQAELTGVVRARIESPLSFRIAGKLVERSVDAGSRVAAGQALARLDPADASLSATAAAAALSAARTQLAQAKLDHQRATDLLAKNFVSKAEVDRSQTALNAAQDMLRQAEAQAKLAGNQAAYSVLHSDAAGVVTQVSAEPGQVLAAGQPVLVLARDGAREVEVAVPENLRGTLKVGQALQVKLWAVNGKTFSGTVRELAPAADASSRTFPARVTLADADGAVQLGMSASVLLPTAGKSEAAHLPLTALLDQNGQKKLWRYDPASHKVGSIPVKVVSVTDDGFLADGVAPGTVVVTAGVHLLREGQTVRLIASGVAAAKPGV</sequence>
<dbReference type="PROSITE" id="PS51257">
    <property type="entry name" value="PROKAR_LIPOPROTEIN"/>
    <property type="match status" value="1"/>
</dbReference>
<dbReference type="PANTHER" id="PTHR30469:SF18">
    <property type="entry name" value="RESISTANCE-NODULATION-CELL DIVISION (RND) EFFLUX MEMBRANE FUSION PROTEIN-RELATED"/>
    <property type="match status" value="1"/>
</dbReference>
<dbReference type="InterPro" id="IPR058792">
    <property type="entry name" value="Beta-barrel_RND_2"/>
</dbReference>
<accession>A0A1W1Y1T0</accession>
<dbReference type="InterPro" id="IPR006143">
    <property type="entry name" value="RND_pump_MFP"/>
</dbReference>
<protein>
    <submittedName>
        <fullName evidence="4">RND family efflux transporter, MFP subunit</fullName>
    </submittedName>
</protein>
<dbReference type="EMBL" id="FWXD01000041">
    <property type="protein sequence ID" value="SMC29718.1"/>
    <property type="molecule type" value="Genomic_DNA"/>
</dbReference>
<evidence type="ECO:0000313" key="4">
    <source>
        <dbReference type="EMBL" id="SMC29718.1"/>
    </source>
</evidence>
<dbReference type="GO" id="GO:0015562">
    <property type="term" value="F:efflux transmembrane transporter activity"/>
    <property type="evidence" value="ECO:0007669"/>
    <property type="project" value="TreeGrafter"/>
</dbReference>
<proteinExistence type="inferred from homology"/>
<dbReference type="Gene3D" id="2.40.50.100">
    <property type="match status" value="1"/>
</dbReference>
<dbReference type="Gene3D" id="1.10.287.470">
    <property type="entry name" value="Helix hairpin bin"/>
    <property type="match status" value="1"/>
</dbReference>
<evidence type="ECO:0000256" key="1">
    <source>
        <dbReference type="ARBA" id="ARBA00009477"/>
    </source>
</evidence>
<dbReference type="Proteomes" id="UP000192761">
    <property type="component" value="Unassembled WGS sequence"/>
</dbReference>
<name>A0A1W1Y1T0_9NEIS</name>
<feature type="coiled-coil region" evidence="2">
    <location>
        <begin position="140"/>
        <end position="167"/>
    </location>
</feature>
<dbReference type="OrthoDB" id="9806939at2"/>
<organism evidence="4 5">
    <name type="scientific">Andreprevotia lacus DSM 23236</name>
    <dbReference type="NCBI Taxonomy" id="1121001"/>
    <lineage>
        <taxon>Bacteria</taxon>
        <taxon>Pseudomonadati</taxon>
        <taxon>Pseudomonadota</taxon>
        <taxon>Betaproteobacteria</taxon>
        <taxon>Neisseriales</taxon>
        <taxon>Chitinibacteraceae</taxon>
        <taxon>Andreprevotia</taxon>
    </lineage>
</organism>
<comment type="similarity">
    <text evidence="1">Belongs to the membrane fusion protein (MFP) (TC 8.A.1) family.</text>
</comment>